<comment type="caution">
    <text evidence="2">The sequence shown here is derived from an EMBL/GenBank/DDBJ whole genome shotgun (WGS) entry which is preliminary data.</text>
</comment>
<gene>
    <name evidence="2" type="ORF">CRG98_001939</name>
</gene>
<evidence type="ECO:0000256" key="1">
    <source>
        <dbReference type="SAM" id="MobiDB-lite"/>
    </source>
</evidence>
<feature type="compositionally biased region" description="Basic residues" evidence="1">
    <location>
        <begin position="43"/>
        <end position="55"/>
    </location>
</feature>
<sequence length="121" mass="13161">MKNVAFMLPPMELKHPIHLLSLLSKILGADPIEVHYSDDKNGHRGHNKGKNKGGKGNRVGWRGQHLGFGLCQSGSGLSGRDSRVGSTNFGHLFSGPTSFRPQFSRPSPMFFASRSQFSLGA</sequence>
<feature type="region of interest" description="Disordered" evidence="1">
    <location>
        <begin position="36"/>
        <end position="59"/>
    </location>
</feature>
<reference evidence="2 3" key="1">
    <citation type="submission" date="2017-11" db="EMBL/GenBank/DDBJ databases">
        <title>De-novo sequencing of pomegranate (Punica granatum L.) genome.</title>
        <authorList>
            <person name="Akparov Z."/>
            <person name="Amiraslanov A."/>
            <person name="Hajiyeva S."/>
            <person name="Abbasov M."/>
            <person name="Kaur K."/>
            <person name="Hamwieh A."/>
            <person name="Solovyev V."/>
            <person name="Salamov A."/>
            <person name="Braich B."/>
            <person name="Kosarev P."/>
            <person name="Mahmoud A."/>
            <person name="Hajiyev E."/>
            <person name="Babayeva S."/>
            <person name="Izzatullayeva V."/>
            <person name="Mammadov A."/>
            <person name="Mammadov A."/>
            <person name="Sharifova S."/>
            <person name="Ojaghi J."/>
            <person name="Eynullazada K."/>
            <person name="Bayramov B."/>
            <person name="Abdulazimova A."/>
            <person name="Shahmuradov I."/>
        </authorList>
    </citation>
    <scope>NUCLEOTIDE SEQUENCE [LARGE SCALE GENOMIC DNA]</scope>
    <source>
        <strain evidence="3">cv. AG2017</strain>
        <tissue evidence="2">Leaf</tissue>
    </source>
</reference>
<dbReference type="EMBL" id="PGOL01000083">
    <property type="protein sequence ID" value="PKI77656.1"/>
    <property type="molecule type" value="Genomic_DNA"/>
</dbReference>
<keyword evidence="3" id="KW-1185">Reference proteome</keyword>
<evidence type="ECO:0000313" key="2">
    <source>
        <dbReference type="EMBL" id="PKI77656.1"/>
    </source>
</evidence>
<name>A0A2I0LBT6_PUNGR</name>
<accession>A0A2I0LBT6</accession>
<dbReference type="AlphaFoldDB" id="A0A2I0LBT6"/>
<organism evidence="2 3">
    <name type="scientific">Punica granatum</name>
    <name type="common">Pomegranate</name>
    <dbReference type="NCBI Taxonomy" id="22663"/>
    <lineage>
        <taxon>Eukaryota</taxon>
        <taxon>Viridiplantae</taxon>
        <taxon>Streptophyta</taxon>
        <taxon>Embryophyta</taxon>
        <taxon>Tracheophyta</taxon>
        <taxon>Spermatophyta</taxon>
        <taxon>Magnoliopsida</taxon>
        <taxon>eudicotyledons</taxon>
        <taxon>Gunneridae</taxon>
        <taxon>Pentapetalae</taxon>
        <taxon>rosids</taxon>
        <taxon>malvids</taxon>
        <taxon>Myrtales</taxon>
        <taxon>Lythraceae</taxon>
        <taxon>Punica</taxon>
    </lineage>
</organism>
<dbReference type="Proteomes" id="UP000233551">
    <property type="component" value="Unassembled WGS sequence"/>
</dbReference>
<proteinExistence type="predicted"/>
<protein>
    <submittedName>
        <fullName evidence="2">Uncharacterized protein</fullName>
    </submittedName>
</protein>
<evidence type="ECO:0000313" key="3">
    <source>
        <dbReference type="Proteomes" id="UP000233551"/>
    </source>
</evidence>